<dbReference type="Pfam" id="PF01618">
    <property type="entry name" value="MotA_ExbB"/>
    <property type="match status" value="1"/>
</dbReference>
<evidence type="ECO:0000256" key="8">
    <source>
        <dbReference type="SAM" id="Phobius"/>
    </source>
</evidence>
<dbReference type="EMBL" id="JAVJAN010000046">
    <property type="protein sequence ID" value="MDR5588629.1"/>
    <property type="molecule type" value="Genomic_DNA"/>
</dbReference>
<evidence type="ECO:0000313" key="10">
    <source>
        <dbReference type="EMBL" id="MDR5588629.1"/>
    </source>
</evidence>
<protein>
    <submittedName>
        <fullName evidence="10">Motility protein A</fullName>
    </submittedName>
</protein>
<sequence>MKKTDIMTAAGLIMGLGLMIYGMASGGSGTSNLKLFWDVSSIAITFGGSIAAVMIVYPLDEIKKAGILFLQSFKEPKSSTMETISQFTELSRKARRDGLLSLEDTISQLEDKFLKKGLQMVVDGIEPESIKEILELDISEMEVRHKSGSGIFSAWGAFAPGFGMLGTLIGLIQMLANLTDSSTIASGMGKALITTFYGSLIANIFASPIAQNLNNKSQKEVAIKEMMLEGILSIQSGVNPRIVEDKLISYLSPQERIVYTQNNSENNEGVA</sequence>
<evidence type="ECO:0000256" key="1">
    <source>
        <dbReference type="ARBA" id="ARBA00004651"/>
    </source>
</evidence>
<feature type="transmembrane region" description="Helical" evidence="8">
    <location>
        <begin position="36"/>
        <end position="59"/>
    </location>
</feature>
<dbReference type="InterPro" id="IPR002898">
    <property type="entry name" value="MotA_ExbB_proton_chnl"/>
</dbReference>
<dbReference type="RefSeq" id="WP_017354005.1">
    <property type="nucleotide sequence ID" value="NZ_JAVJAN010000046.1"/>
</dbReference>
<comment type="caution">
    <text evidence="10">The sequence shown here is derived from an EMBL/GenBank/DDBJ whole genome shotgun (WGS) entry which is preliminary data.</text>
</comment>
<proteinExistence type="inferred from homology"/>
<comment type="similarity">
    <text evidence="2">Belongs to the MotA family.</text>
</comment>
<dbReference type="PANTHER" id="PTHR30433:SF2">
    <property type="entry name" value="MOTILITY PROTEIN A"/>
    <property type="match status" value="1"/>
</dbReference>
<evidence type="ECO:0000256" key="5">
    <source>
        <dbReference type="ARBA" id="ARBA00022692"/>
    </source>
</evidence>
<evidence type="ECO:0000259" key="9">
    <source>
        <dbReference type="Pfam" id="PF01618"/>
    </source>
</evidence>
<dbReference type="PANTHER" id="PTHR30433">
    <property type="entry name" value="CHEMOTAXIS PROTEIN MOTA"/>
    <property type="match status" value="1"/>
</dbReference>
<evidence type="ECO:0000313" key="11">
    <source>
        <dbReference type="Proteomes" id="UP001256646"/>
    </source>
</evidence>
<keyword evidence="6 8" id="KW-1133">Transmembrane helix</keyword>
<reference evidence="10 11" key="1">
    <citation type="submission" date="2023-09" db="EMBL/GenBank/DDBJ databases">
        <authorList>
            <person name="Zhai L."/>
        </authorList>
    </citation>
    <scope>NUCLEOTIDE SEQUENCE [LARGE SCALE GENOMIC DNA]</scope>
    <source>
        <strain evidence="10 11">5 N-1</strain>
    </source>
</reference>
<keyword evidence="7 8" id="KW-0472">Membrane</keyword>
<evidence type="ECO:0000256" key="7">
    <source>
        <dbReference type="ARBA" id="ARBA00023136"/>
    </source>
</evidence>
<evidence type="ECO:0000256" key="2">
    <source>
        <dbReference type="ARBA" id="ARBA00008038"/>
    </source>
</evidence>
<feature type="transmembrane region" description="Helical" evidence="8">
    <location>
        <begin position="151"/>
        <end position="176"/>
    </location>
</feature>
<organism evidence="10 11">
    <name type="scientific">Clostridium aquiflavi</name>
    <dbReference type="NCBI Taxonomy" id="3073603"/>
    <lineage>
        <taxon>Bacteria</taxon>
        <taxon>Bacillati</taxon>
        <taxon>Bacillota</taxon>
        <taxon>Clostridia</taxon>
        <taxon>Eubacteriales</taxon>
        <taxon>Clostridiaceae</taxon>
        <taxon>Clostridium</taxon>
    </lineage>
</organism>
<keyword evidence="3" id="KW-0813">Transport</keyword>
<keyword evidence="11" id="KW-1185">Reference proteome</keyword>
<feature type="transmembrane region" description="Helical" evidence="8">
    <location>
        <begin position="188"/>
        <end position="210"/>
    </location>
</feature>
<accession>A0ABU1EK08</accession>
<feature type="domain" description="MotA/TolQ/ExbB proton channel" evidence="9">
    <location>
        <begin position="107"/>
        <end position="225"/>
    </location>
</feature>
<keyword evidence="4" id="KW-1003">Cell membrane</keyword>
<gene>
    <name evidence="10" type="ORF">RGC78_14255</name>
</gene>
<evidence type="ECO:0000256" key="3">
    <source>
        <dbReference type="ARBA" id="ARBA00022448"/>
    </source>
</evidence>
<feature type="transmembrane region" description="Helical" evidence="8">
    <location>
        <begin position="7"/>
        <end position="24"/>
    </location>
</feature>
<dbReference type="Proteomes" id="UP001256646">
    <property type="component" value="Unassembled WGS sequence"/>
</dbReference>
<evidence type="ECO:0000256" key="4">
    <source>
        <dbReference type="ARBA" id="ARBA00022475"/>
    </source>
</evidence>
<dbReference type="PROSITE" id="PS01307">
    <property type="entry name" value="MOTA"/>
    <property type="match status" value="1"/>
</dbReference>
<keyword evidence="5 8" id="KW-0812">Transmembrane</keyword>
<dbReference type="InterPro" id="IPR047055">
    <property type="entry name" value="MotA-like"/>
</dbReference>
<dbReference type="InterPro" id="IPR000540">
    <property type="entry name" value="Flag_MotA_CS"/>
</dbReference>
<name>A0ABU1EK08_9CLOT</name>
<evidence type="ECO:0000256" key="6">
    <source>
        <dbReference type="ARBA" id="ARBA00022989"/>
    </source>
</evidence>
<comment type="subcellular location">
    <subcellularLocation>
        <location evidence="1">Cell membrane</location>
        <topology evidence="1">Multi-pass membrane protein</topology>
    </subcellularLocation>
</comment>